<evidence type="ECO:0000313" key="5">
    <source>
        <dbReference type="EMBL" id="MCA9754469.1"/>
    </source>
</evidence>
<name>A0A956NCG9_UNCEI</name>
<evidence type="ECO:0000313" key="6">
    <source>
        <dbReference type="Proteomes" id="UP000739538"/>
    </source>
</evidence>
<dbReference type="Gene3D" id="3.40.50.300">
    <property type="entry name" value="P-loop containing nucleotide triphosphate hydrolases"/>
    <property type="match status" value="1"/>
</dbReference>
<dbReference type="PANTHER" id="PTHR32071">
    <property type="entry name" value="TRANSCRIPTIONAL REGULATORY PROTEIN"/>
    <property type="match status" value="1"/>
</dbReference>
<dbReference type="SMART" id="SM00382">
    <property type="entry name" value="AAA"/>
    <property type="match status" value="1"/>
</dbReference>
<keyword evidence="2" id="KW-0067">ATP-binding</keyword>
<sequence length="417" mass="45595">MRLLEGFAFLASVALTHLPDLAKDGEHHAAADKVRELVRSQSGDGALELVGESRTWVEMLYRVSIAQKLDLPVLIEGEPGTGKKLIGRAVATGTDRRKGGPFLTLTCSSLEPEVLEADLFGIGEPGAAIDRPGLVERAKGGTVLLNEIGDAPPEVQRRIGRFMDDGEFFRRGSTRLQRADVRIVATTSKNLRQLVQRGRFRADLYERLDRLRIRVPSLRERSDDAPLLAEHFLRPLGTSIDIEPEARGLLQSHPWPGNVSELEDMMKLVTAVVGDRTTITGGDIAGCLRRHDEEPLFLCPMTLEEARNLTYRNLIIQSHRRHGGDKSKMAEELGVCRMTVYTWISRLGISPDELEGPAPKDGPAPQDDPRPDGDTPPQGGAPPQAGPPPQAGLVPRGPRPVGPRSAGNRLELPKSPE</sequence>
<evidence type="ECO:0000256" key="1">
    <source>
        <dbReference type="ARBA" id="ARBA00022741"/>
    </source>
</evidence>
<reference evidence="5" key="1">
    <citation type="submission" date="2020-04" db="EMBL/GenBank/DDBJ databases">
        <authorList>
            <person name="Zhang T."/>
        </authorList>
    </citation>
    <scope>NUCLEOTIDE SEQUENCE</scope>
    <source>
        <strain evidence="5">HKST-UBA02</strain>
    </source>
</reference>
<evidence type="ECO:0000256" key="3">
    <source>
        <dbReference type="SAM" id="MobiDB-lite"/>
    </source>
</evidence>
<dbReference type="InterPro" id="IPR003593">
    <property type="entry name" value="AAA+_ATPase"/>
</dbReference>
<reference evidence="5" key="2">
    <citation type="journal article" date="2021" name="Microbiome">
        <title>Successional dynamics and alternative stable states in a saline activated sludge microbial community over 9 years.</title>
        <authorList>
            <person name="Wang Y."/>
            <person name="Ye J."/>
            <person name="Ju F."/>
            <person name="Liu L."/>
            <person name="Boyd J.A."/>
            <person name="Deng Y."/>
            <person name="Parks D.H."/>
            <person name="Jiang X."/>
            <person name="Yin X."/>
            <person name="Woodcroft B.J."/>
            <person name="Tyson G.W."/>
            <person name="Hugenholtz P."/>
            <person name="Polz M.F."/>
            <person name="Zhang T."/>
        </authorList>
    </citation>
    <scope>NUCLEOTIDE SEQUENCE</scope>
    <source>
        <strain evidence="5">HKST-UBA02</strain>
    </source>
</reference>
<dbReference type="PANTHER" id="PTHR32071:SF122">
    <property type="entry name" value="SIGMA FACTOR"/>
    <property type="match status" value="1"/>
</dbReference>
<dbReference type="Gene3D" id="1.10.10.60">
    <property type="entry name" value="Homeodomain-like"/>
    <property type="match status" value="1"/>
</dbReference>
<evidence type="ECO:0000256" key="2">
    <source>
        <dbReference type="ARBA" id="ARBA00022840"/>
    </source>
</evidence>
<dbReference type="CDD" id="cd00009">
    <property type="entry name" value="AAA"/>
    <property type="match status" value="1"/>
</dbReference>
<comment type="caution">
    <text evidence="5">The sequence shown here is derived from an EMBL/GenBank/DDBJ whole genome shotgun (WGS) entry which is preliminary data.</text>
</comment>
<dbReference type="GO" id="GO:0005524">
    <property type="term" value="F:ATP binding"/>
    <property type="evidence" value="ECO:0007669"/>
    <property type="project" value="UniProtKB-KW"/>
</dbReference>
<organism evidence="5 6">
    <name type="scientific">Eiseniibacteriota bacterium</name>
    <dbReference type="NCBI Taxonomy" id="2212470"/>
    <lineage>
        <taxon>Bacteria</taxon>
        <taxon>Candidatus Eiseniibacteriota</taxon>
    </lineage>
</organism>
<dbReference type="SUPFAM" id="SSF52540">
    <property type="entry name" value="P-loop containing nucleoside triphosphate hydrolases"/>
    <property type="match status" value="1"/>
</dbReference>
<dbReference type="Pfam" id="PF00158">
    <property type="entry name" value="Sigma54_activat"/>
    <property type="match status" value="1"/>
</dbReference>
<evidence type="ECO:0000259" key="4">
    <source>
        <dbReference type="PROSITE" id="PS50045"/>
    </source>
</evidence>
<dbReference type="Pfam" id="PF25601">
    <property type="entry name" value="AAA_lid_14"/>
    <property type="match status" value="1"/>
</dbReference>
<accession>A0A956NCG9</accession>
<dbReference type="Gene3D" id="1.10.8.60">
    <property type="match status" value="1"/>
</dbReference>
<dbReference type="InterPro" id="IPR027417">
    <property type="entry name" value="P-loop_NTPase"/>
</dbReference>
<dbReference type="AlphaFoldDB" id="A0A956NCG9"/>
<dbReference type="InterPro" id="IPR002078">
    <property type="entry name" value="Sigma_54_int"/>
</dbReference>
<dbReference type="Proteomes" id="UP000739538">
    <property type="component" value="Unassembled WGS sequence"/>
</dbReference>
<dbReference type="GO" id="GO:0006355">
    <property type="term" value="P:regulation of DNA-templated transcription"/>
    <property type="evidence" value="ECO:0007669"/>
    <property type="project" value="InterPro"/>
</dbReference>
<dbReference type="EMBL" id="JAGQHS010000004">
    <property type="protein sequence ID" value="MCA9754469.1"/>
    <property type="molecule type" value="Genomic_DNA"/>
</dbReference>
<protein>
    <submittedName>
        <fullName evidence="5">Sigma-54-dependent Fis family transcriptional regulator</fullName>
    </submittedName>
</protein>
<dbReference type="PROSITE" id="PS50045">
    <property type="entry name" value="SIGMA54_INTERACT_4"/>
    <property type="match status" value="1"/>
</dbReference>
<keyword evidence="1" id="KW-0547">Nucleotide-binding</keyword>
<feature type="domain" description="Sigma-54 factor interaction" evidence="4">
    <location>
        <begin position="49"/>
        <end position="271"/>
    </location>
</feature>
<feature type="region of interest" description="Disordered" evidence="3">
    <location>
        <begin position="351"/>
        <end position="417"/>
    </location>
</feature>
<proteinExistence type="predicted"/>
<dbReference type="InterPro" id="IPR058031">
    <property type="entry name" value="AAA_lid_NorR"/>
</dbReference>
<gene>
    <name evidence="5" type="ORF">KDA27_01600</name>
</gene>